<dbReference type="InterPro" id="IPR016024">
    <property type="entry name" value="ARM-type_fold"/>
</dbReference>
<evidence type="ECO:0000259" key="5">
    <source>
        <dbReference type="Pfam" id="PF16206"/>
    </source>
</evidence>
<dbReference type="Pfam" id="PF16206">
    <property type="entry name" value="Mon2_C"/>
    <property type="match status" value="1"/>
</dbReference>
<dbReference type="Pfam" id="PF12783">
    <property type="entry name" value="Sec7-like_HUS"/>
    <property type="match status" value="1"/>
</dbReference>
<dbReference type="Pfam" id="PF16213">
    <property type="entry name" value="DCB"/>
    <property type="match status" value="1"/>
</dbReference>
<sequence length="1652" mass="187286">MSLLQQINADLTLLSTESKRKFASIRRASERSLDILKSLTAHTSSAESAVFESLQNLPEFIDPFLLSCHSKSPKFISTSLSALSKLVLRHGIPFIKLDEVIRALQDATHSSTDIQLKILQILPTLFESYAMDINDESLSNLLYICTLLQNSTKTPAIVSTAQATFSQLMSTVFEKVNEEGRLIEQGKIVGAPRYTVPVDDDKTIKVHLCAYDAQRVFSDLCTLIEHHKPSFLKTNYMTEDDGFEILESIIKNNREVFLHHIELGYLLRIRVAPILLRFISSCDDFTLMVRVSRLAFLLISEVLDITKIESEVTLSLLTHLLSKESRTPVWKKIFCLEIYVSIMKDFSLVETIFNEYDNNKEEERRTVLKDFIEVCYTIADESRSKLNTGDLIQQPPSQINAMQTDSPANAKASTADHGPSVFSLSDASIKQRYMDSIDRPDPPDAPENYLLCLVANCIILLSDGVCQRSLELAKQKNDATYISFLDDSAFHEDSNLYLEYRTVRSLTEDIWQKMLSIFEIFLFSTLDDDTFSRMTRSLQKLCHASGVLSVTESQDKIIFFFATSTVRLTGKSSYQNKTFSLGESIAGTISSAIGQAVSNISHTTRPRSEVNNTPPTIQLYTRNLNSRQTTCFRVLLNLAVSLGEVLHDSWRPVFIVLQWVSYFIDGPSGLSTKDIPPISPLLSNDELSVISNSLDKFAAGLKTQSPDVFLTICRSLIELSDSIIPVTTSPDDSFGRVPISDTGALEPCLYNRSFYLNKLADICEVNPLKFLALQDDCWECVRNFYTRLSGERSLDDETRLLLSRNFDTIVKAVSIAGFADDVGSTDSERDEIHLITEHKVLNALSSYLTRLSKLPAPHELLIMNIEIQMVLQTLDTLKTIIDRFGNKIRRDWEVVTSMLNFPFGVIKRGDSSIMEEKSTTEMIISLLRSSFETLKVILDEMLQSIPSNQIRIIIDSLYNFVSQQYELNISFNSSSYFWLISDYLKERLDSLPKSNSPSLIEHTITSRDKLVEAVTSELSPNTSADYYRCLWLYLLFNLANTTSDSRAQVRNGSIITFFNVVDSYADENPSWLLIYRIVLGPVILQILPREGISSSSRPVQKDWIETLINVVNGLTKMFSQYLSDFPEAETANMIDFWHGYIFYMGTLVNLDPSWISLSAKVFENFDSMIRVFSESDKNLPMETIEEFYTFWVNVKIVYNLADDNSYEDSLRSFASSFTPLYGLLTRNHNFTVAKLEKMLMQLNTCIRFPVLIANRNDEEKCTNLQNEILNDLEPLTFSDARYDSILIQQLNSIVTLPFSTRDLVESKLSSKGVKIPTFKAASYRAINLLMTHLDSIDDPSPYLNDRSLIKVYDALLEPCRLKNDPRTRSSSHRPLWMESLDILLELSYKICDYIIAKGKESEIKQEVEVQIWPRVLELFKTCFITSNDEGSETFDLKTYKDLKKKIVELVSIVGMKNLSEPIINEFVKTIWESSFLYQLDDIDKEIMSYSSSPLELVKHISDYRASNTFGSTLSIIPVPRIKIAKACLEDLIVLSLPCGGPLSDITLNYFAARCSFALDKYLSDECLLNRKPVPRIQQSEMRIILDGLFRILVELNNCDAQTYKRVCDKLTPLYPVLVSMVSSSTKANALNASLTSIFGQLGRLKNSALNAL</sequence>
<dbReference type="GO" id="GO:0015031">
    <property type="term" value="P:protein transport"/>
    <property type="evidence" value="ECO:0007669"/>
    <property type="project" value="UniProtKB-KW"/>
</dbReference>
<feature type="domain" description="Mon2 C-terminal" evidence="5">
    <location>
        <begin position="941"/>
        <end position="1074"/>
    </location>
</feature>
<keyword evidence="1" id="KW-0813">Transport</keyword>
<proteinExistence type="predicted"/>
<protein>
    <submittedName>
        <fullName evidence="7">DEKNAAC102472</fullName>
    </submittedName>
</protein>
<name>A0A448YKR7_BRENA</name>
<reference evidence="7 8" key="1">
    <citation type="submission" date="2018-12" db="EMBL/GenBank/DDBJ databases">
        <authorList>
            <person name="Tiukova I."/>
            <person name="Dainat J."/>
        </authorList>
    </citation>
    <scope>NUCLEOTIDE SEQUENCE [LARGE SCALE GENOMIC DNA]</scope>
</reference>
<evidence type="ECO:0000313" key="8">
    <source>
        <dbReference type="Proteomes" id="UP000290900"/>
    </source>
</evidence>
<dbReference type="InterPro" id="IPR032629">
    <property type="entry name" value="DCB_dom"/>
</dbReference>
<evidence type="ECO:0000313" key="7">
    <source>
        <dbReference type="EMBL" id="VEU21476.1"/>
    </source>
</evidence>
<dbReference type="GO" id="GO:0005794">
    <property type="term" value="C:Golgi apparatus"/>
    <property type="evidence" value="ECO:0007669"/>
    <property type="project" value="UniProtKB-ARBA"/>
</dbReference>
<feature type="region of interest" description="Disordered" evidence="3">
    <location>
        <begin position="399"/>
        <end position="421"/>
    </location>
</feature>
<organism evidence="7 8">
    <name type="scientific">Brettanomyces naardenensis</name>
    <name type="common">Yeast</name>
    <dbReference type="NCBI Taxonomy" id="13370"/>
    <lineage>
        <taxon>Eukaryota</taxon>
        <taxon>Fungi</taxon>
        <taxon>Dikarya</taxon>
        <taxon>Ascomycota</taxon>
        <taxon>Saccharomycotina</taxon>
        <taxon>Pichiomycetes</taxon>
        <taxon>Pichiales</taxon>
        <taxon>Pichiaceae</taxon>
        <taxon>Brettanomyces</taxon>
    </lineage>
</organism>
<evidence type="ECO:0000259" key="4">
    <source>
        <dbReference type="Pfam" id="PF12783"/>
    </source>
</evidence>
<keyword evidence="8" id="KW-1185">Reference proteome</keyword>
<accession>A0A448YKR7</accession>
<evidence type="ECO:0000256" key="2">
    <source>
        <dbReference type="ARBA" id="ARBA00022927"/>
    </source>
</evidence>
<dbReference type="OrthoDB" id="294853at2759"/>
<dbReference type="FunCoup" id="A0A448YKR7">
    <property type="interactions" value="771"/>
</dbReference>
<feature type="domain" description="Mon2/Sec7/BIG1-like dimerisation and cyclophilin-binding" evidence="6">
    <location>
        <begin position="2"/>
        <end position="179"/>
    </location>
</feature>
<dbReference type="Proteomes" id="UP000290900">
    <property type="component" value="Unassembled WGS sequence"/>
</dbReference>
<dbReference type="EMBL" id="CAACVR010000012">
    <property type="protein sequence ID" value="VEU21476.1"/>
    <property type="molecule type" value="Genomic_DNA"/>
</dbReference>
<dbReference type="STRING" id="13370.A0A448YKR7"/>
<gene>
    <name evidence="7" type="ORF">BRENAR_LOCUS2209</name>
</gene>
<dbReference type="InterPro" id="IPR032817">
    <property type="entry name" value="Mon2_C"/>
</dbReference>
<dbReference type="InParanoid" id="A0A448YKR7"/>
<evidence type="ECO:0000256" key="1">
    <source>
        <dbReference type="ARBA" id="ARBA00022448"/>
    </source>
</evidence>
<dbReference type="SUPFAM" id="SSF48371">
    <property type="entry name" value="ARM repeat"/>
    <property type="match status" value="1"/>
</dbReference>
<feature type="domain" description="Mon2/Sec7/BIG1-like HUS" evidence="4">
    <location>
        <begin position="209"/>
        <end position="362"/>
    </location>
</feature>
<evidence type="ECO:0000256" key="3">
    <source>
        <dbReference type="SAM" id="MobiDB-lite"/>
    </source>
</evidence>
<dbReference type="InterPro" id="IPR032691">
    <property type="entry name" value="Mon2/Sec7/BIG1-like_HUS"/>
</dbReference>
<evidence type="ECO:0000259" key="6">
    <source>
        <dbReference type="Pfam" id="PF16213"/>
    </source>
</evidence>
<keyword evidence="2" id="KW-0653">Protein transport</keyword>